<organism evidence="2">
    <name type="scientific">Anopheles marajoara</name>
    <dbReference type="NCBI Taxonomy" id="58244"/>
    <lineage>
        <taxon>Eukaryota</taxon>
        <taxon>Metazoa</taxon>
        <taxon>Ecdysozoa</taxon>
        <taxon>Arthropoda</taxon>
        <taxon>Hexapoda</taxon>
        <taxon>Insecta</taxon>
        <taxon>Pterygota</taxon>
        <taxon>Neoptera</taxon>
        <taxon>Endopterygota</taxon>
        <taxon>Diptera</taxon>
        <taxon>Nematocera</taxon>
        <taxon>Culicoidea</taxon>
        <taxon>Culicidae</taxon>
        <taxon>Anophelinae</taxon>
        <taxon>Anopheles</taxon>
    </lineage>
</organism>
<accession>A0A2M4C7I3</accession>
<evidence type="ECO:0000256" key="1">
    <source>
        <dbReference type="SAM" id="SignalP"/>
    </source>
</evidence>
<protein>
    <submittedName>
        <fullName evidence="2">Putative secreted protein</fullName>
    </submittedName>
</protein>
<feature type="chain" id="PRO_5014695171" evidence="1">
    <location>
        <begin position="33"/>
        <end position="116"/>
    </location>
</feature>
<sequence>MYCSSSPESLVSSPGLMRIFIMLASLAIESQAAAIEAVQSRTICVSLTKSSPVNSTTYIALKNVTHFSRLSVEEFSSSWFAFSRSMISSTIFSCACISGNAAPIFSSVSALQPVIL</sequence>
<feature type="signal peptide" evidence="1">
    <location>
        <begin position="1"/>
        <end position="32"/>
    </location>
</feature>
<dbReference type="EMBL" id="GGFJ01012151">
    <property type="protein sequence ID" value="MBW61292.1"/>
    <property type="molecule type" value="Transcribed_RNA"/>
</dbReference>
<name>A0A2M4C7I3_9DIPT</name>
<dbReference type="AlphaFoldDB" id="A0A2M4C7I3"/>
<reference evidence="2" key="1">
    <citation type="submission" date="2018-01" db="EMBL/GenBank/DDBJ databases">
        <title>An insight into the sialome of Amazonian anophelines.</title>
        <authorList>
            <person name="Ribeiro J.M."/>
            <person name="Scarpassa V."/>
            <person name="Calvo E."/>
        </authorList>
    </citation>
    <scope>NUCLEOTIDE SEQUENCE</scope>
    <source>
        <tissue evidence="2">Salivary glands</tissue>
    </source>
</reference>
<proteinExistence type="predicted"/>
<evidence type="ECO:0000313" key="2">
    <source>
        <dbReference type="EMBL" id="MBW61292.1"/>
    </source>
</evidence>
<keyword evidence="1" id="KW-0732">Signal</keyword>